<keyword evidence="2" id="KW-1185">Reference proteome</keyword>
<reference evidence="1" key="1">
    <citation type="journal article" date="2019" name="Environ. Microbiol.">
        <title>Fungal ecological strategies reflected in gene transcription - a case study of two litter decomposers.</title>
        <authorList>
            <person name="Barbi F."/>
            <person name="Kohler A."/>
            <person name="Barry K."/>
            <person name="Baskaran P."/>
            <person name="Daum C."/>
            <person name="Fauchery L."/>
            <person name="Ihrmark K."/>
            <person name="Kuo A."/>
            <person name="LaButti K."/>
            <person name="Lipzen A."/>
            <person name="Morin E."/>
            <person name="Grigoriev I.V."/>
            <person name="Henrissat B."/>
            <person name="Lindahl B."/>
            <person name="Martin F."/>
        </authorList>
    </citation>
    <scope>NUCLEOTIDE SEQUENCE</scope>
    <source>
        <strain evidence="1">JB14</strain>
    </source>
</reference>
<evidence type="ECO:0000313" key="2">
    <source>
        <dbReference type="Proteomes" id="UP000799118"/>
    </source>
</evidence>
<evidence type="ECO:0000313" key="1">
    <source>
        <dbReference type="EMBL" id="KAE9391854.1"/>
    </source>
</evidence>
<dbReference type="Proteomes" id="UP000799118">
    <property type="component" value="Unassembled WGS sequence"/>
</dbReference>
<sequence length="267" mass="31291">MPYDTSFDHQTRKSRTHINNHTIAQLKKLPLQSHLEMNKKVMDRNKKRREKALGTGKVLDMESLITIEDKEMDNILSDPDVFVAAKLLLDAATIAKLNRANREDTAKEKEIRPMPSNKEWTLKPDVALNKQDSSQPNPINFPREMFITTSHKFTFPLAFSMQKNISFISSNLHKFKQTCLDHAEKKFILDINNMEKKIKEAKMGLSRDNKMTIVDWLKLYNNYYTFEAACYTSFENLPCALLFRAHFNFFVNQEDSDELFHIWRPIQ</sequence>
<accession>A0A6A4H3A1</accession>
<dbReference type="AlphaFoldDB" id="A0A6A4H3A1"/>
<gene>
    <name evidence="1" type="ORF">BT96DRAFT_1059174</name>
</gene>
<organism evidence="1 2">
    <name type="scientific">Gymnopus androsaceus JB14</name>
    <dbReference type="NCBI Taxonomy" id="1447944"/>
    <lineage>
        <taxon>Eukaryota</taxon>
        <taxon>Fungi</taxon>
        <taxon>Dikarya</taxon>
        <taxon>Basidiomycota</taxon>
        <taxon>Agaricomycotina</taxon>
        <taxon>Agaricomycetes</taxon>
        <taxon>Agaricomycetidae</taxon>
        <taxon>Agaricales</taxon>
        <taxon>Marasmiineae</taxon>
        <taxon>Omphalotaceae</taxon>
        <taxon>Gymnopus</taxon>
    </lineage>
</organism>
<name>A0A6A4H3A1_9AGAR</name>
<proteinExistence type="predicted"/>
<dbReference type="OrthoDB" id="2944942at2759"/>
<dbReference type="EMBL" id="ML769611">
    <property type="protein sequence ID" value="KAE9391854.1"/>
    <property type="molecule type" value="Genomic_DNA"/>
</dbReference>
<protein>
    <submittedName>
        <fullName evidence="1">Uncharacterized protein</fullName>
    </submittedName>
</protein>